<reference evidence="9 10" key="1">
    <citation type="journal article" date="2009" name="Genome Res.">
        <title>Complete genome of the cellulolytic thermophile Acidothermus cellulolyticus 11B provides insights into its ecophysiological and evolutionary adaptations.</title>
        <authorList>
            <person name="Barabote R.D."/>
            <person name="Xie G."/>
            <person name="Leu D.H."/>
            <person name="Normand P."/>
            <person name="Necsulea A."/>
            <person name="Daubin V."/>
            <person name="Medigue C."/>
            <person name="Adney W.S."/>
            <person name="Xu X.C."/>
            <person name="Lapidus A."/>
            <person name="Parales R.E."/>
            <person name="Detter C."/>
            <person name="Pujic P."/>
            <person name="Bruce D."/>
            <person name="Lavire C."/>
            <person name="Challacombe J.F."/>
            <person name="Brettin T.S."/>
            <person name="Berry A.M."/>
        </authorList>
    </citation>
    <scope>NUCLEOTIDE SEQUENCE [LARGE SCALE GENOMIC DNA]</scope>
    <source>
        <strain evidence="10">ATCC 43068 / DSM 8971 / 11B</strain>
    </source>
</reference>
<feature type="domain" description="GS catalytic" evidence="8">
    <location>
        <begin position="120"/>
        <end position="449"/>
    </location>
</feature>
<dbReference type="InParanoid" id="A0LTV8"/>
<dbReference type="Proteomes" id="UP000008221">
    <property type="component" value="Chromosome"/>
</dbReference>
<evidence type="ECO:0000256" key="6">
    <source>
        <dbReference type="RuleBase" id="RU000384"/>
    </source>
</evidence>
<dbReference type="AlphaFoldDB" id="A0LTV8"/>
<organism evidence="9 10">
    <name type="scientific">Acidothermus cellulolyticus (strain ATCC 43068 / DSM 8971 / 11B)</name>
    <dbReference type="NCBI Taxonomy" id="351607"/>
    <lineage>
        <taxon>Bacteria</taxon>
        <taxon>Bacillati</taxon>
        <taxon>Actinomycetota</taxon>
        <taxon>Actinomycetes</taxon>
        <taxon>Acidothermales</taxon>
        <taxon>Acidothermaceae</taxon>
        <taxon>Acidothermus</taxon>
    </lineage>
</organism>
<evidence type="ECO:0000259" key="8">
    <source>
        <dbReference type="PROSITE" id="PS51987"/>
    </source>
</evidence>
<dbReference type="HOGENOM" id="CLU_017290_0_3_11"/>
<dbReference type="KEGG" id="ace:Acel_1096"/>
<dbReference type="PANTHER" id="PTHR43785:SF12">
    <property type="entry name" value="TYPE-1 GLUTAMINE SYNTHETASE 2"/>
    <property type="match status" value="1"/>
</dbReference>
<keyword evidence="2 9" id="KW-0436">Ligase</keyword>
<evidence type="ECO:0000256" key="3">
    <source>
        <dbReference type="ARBA" id="ARBA00022741"/>
    </source>
</evidence>
<dbReference type="PANTHER" id="PTHR43785">
    <property type="entry name" value="GAMMA-GLUTAMYLPUTRESCINE SYNTHETASE"/>
    <property type="match status" value="1"/>
</dbReference>
<dbReference type="EC" id="6.3.1.2" evidence="9"/>
<dbReference type="eggNOG" id="COG0174">
    <property type="taxonomic scope" value="Bacteria"/>
</dbReference>
<dbReference type="InterPro" id="IPR008146">
    <property type="entry name" value="Gln_synth_cat_dom"/>
</dbReference>
<name>A0LTV8_ACIC1</name>
<evidence type="ECO:0000256" key="5">
    <source>
        <dbReference type="PROSITE-ProRule" id="PRU01330"/>
    </source>
</evidence>
<evidence type="ECO:0000256" key="2">
    <source>
        <dbReference type="ARBA" id="ARBA00022598"/>
    </source>
</evidence>
<feature type="domain" description="GS beta-grasp" evidence="7">
    <location>
        <begin position="14"/>
        <end position="113"/>
    </location>
</feature>
<dbReference type="InterPro" id="IPR036651">
    <property type="entry name" value="Gln_synt_N_sf"/>
</dbReference>
<dbReference type="PROSITE" id="PS51986">
    <property type="entry name" value="GS_BETA_GRASP"/>
    <property type="match status" value="1"/>
</dbReference>
<dbReference type="GO" id="GO:0004356">
    <property type="term" value="F:glutamine synthetase activity"/>
    <property type="evidence" value="ECO:0007669"/>
    <property type="project" value="UniProtKB-EC"/>
</dbReference>
<dbReference type="Pfam" id="PF00120">
    <property type="entry name" value="Gln-synt_C"/>
    <property type="match status" value="1"/>
</dbReference>
<keyword evidence="4" id="KW-0067">ATP-binding</keyword>
<comment type="similarity">
    <text evidence="1 5 6">Belongs to the glutamine synthetase family.</text>
</comment>
<evidence type="ECO:0000256" key="4">
    <source>
        <dbReference type="ARBA" id="ARBA00022840"/>
    </source>
</evidence>
<evidence type="ECO:0000256" key="1">
    <source>
        <dbReference type="ARBA" id="ARBA00009897"/>
    </source>
</evidence>
<dbReference type="SUPFAM" id="SSF54368">
    <property type="entry name" value="Glutamine synthetase, N-terminal domain"/>
    <property type="match status" value="1"/>
</dbReference>
<accession>A0LTV8</accession>
<dbReference type="Gene3D" id="3.10.20.70">
    <property type="entry name" value="Glutamine synthetase, N-terminal domain"/>
    <property type="match status" value="1"/>
</dbReference>
<proteinExistence type="inferred from homology"/>
<dbReference type="RefSeq" id="WP_011719931.1">
    <property type="nucleotide sequence ID" value="NC_008578.1"/>
</dbReference>
<dbReference type="SMART" id="SM01230">
    <property type="entry name" value="Gln-synt_C"/>
    <property type="match status" value="1"/>
</dbReference>
<evidence type="ECO:0000313" key="10">
    <source>
        <dbReference type="Proteomes" id="UP000008221"/>
    </source>
</evidence>
<gene>
    <name evidence="9" type="ordered locus">Acel_1096</name>
</gene>
<protein>
    <submittedName>
        <fullName evidence="9">L-glutamine synthetase</fullName>
        <ecNumber evidence="9">6.3.1.2</ecNumber>
    </submittedName>
</protein>
<dbReference type="SUPFAM" id="SSF55931">
    <property type="entry name" value="Glutamine synthetase/guanido kinase"/>
    <property type="match status" value="1"/>
</dbReference>
<sequence>MQSDDQRNVERLTEQLRSEGIDVLRIGYADLIGTERGRDLVVETLAHHLGEGGIAFCRGVFHTSPRGDVVPVAGGLDAGLPDVLAKPDLSTVRKIPWEDGVAHVLADIVEPDGRPCAESPRSVLRSVVGRCEAENLVPVVGPEMEFYLLEGSSSSGWRRYGEAPGNVYVAGRKGDPENLLLEFLRQLARYGIRATAGNHEFFSGQFEINIGHSHALDAADRAFRFRTAVKELARRAGKHATFMAKPFNEEGGSGFHLHFSIVDPSDRSLFADEAAPTGLSSLAEHAVAGILAHAPALAAFNNPTINSYKRFGPDTLASWLIDWGLDNRSTMVRIPPERGDATRIEVRLGDATANPYLAIASVVAGAYLGIEEKLTPPPPTEGYGYDASRSRLLPRNLEAALDALEADTELTEILGKPLISAFVTYKRNELERFAHYVTDWEVGEYLYHL</sequence>
<evidence type="ECO:0000313" key="9">
    <source>
        <dbReference type="EMBL" id="ABK52868.1"/>
    </source>
</evidence>
<keyword evidence="3" id="KW-0547">Nucleotide-binding</keyword>
<dbReference type="GO" id="GO:0006542">
    <property type="term" value="P:glutamine biosynthetic process"/>
    <property type="evidence" value="ECO:0007669"/>
    <property type="project" value="InterPro"/>
</dbReference>
<dbReference type="PROSITE" id="PS51987">
    <property type="entry name" value="GS_CATALYTIC"/>
    <property type="match status" value="1"/>
</dbReference>
<dbReference type="GO" id="GO:0005524">
    <property type="term" value="F:ATP binding"/>
    <property type="evidence" value="ECO:0007669"/>
    <property type="project" value="UniProtKB-KW"/>
</dbReference>
<dbReference type="STRING" id="351607.Acel_1096"/>
<dbReference type="Gene3D" id="3.30.590.10">
    <property type="entry name" value="Glutamine synthetase/guanido kinase, catalytic domain"/>
    <property type="match status" value="1"/>
</dbReference>
<dbReference type="EMBL" id="CP000481">
    <property type="protein sequence ID" value="ABK52868.1"/>
    <property type="molecule type" value="Genomic_DNA"/>
</dbReference>
<dbReference type="InterPro" id="IPR014746">
    <property type="entry name" value="Gln_synth/guanido_kin_cat_dom"/>
</dbReference>
<dbReference type="InterPro" id="IPR008147">
    <property type="entry name" value="Gln_synt_N"/>
</dbReference>
<dbReference type="OrthoDB" id="9807095at2"/>
<evidence type="ECO:0000259" key="7">
    <source>
        <dbReference type="PROSITE" id="PS51986"/>
    </source>
</evidence>
<keyword evidence="10" id="KW-1185">Reference proteome</keyword>